<evidence type="ECO:0000313" key="1">
    <source>
        <dbReference type="EMBL" id="CAG5110085.1"/>
    </source>
</evidence>
<dbReference type="Proteomes" id="UP001158576">
    <property type="component" value="Chromosome 2"/>
</dbReference>
<gene>
    <name evidence="1" type="ORF">OKIOD_LOCUS13291</name>
</gene>
<accession>A0ABN7T6P9</accession>
<reference evidence="1 2" key="1">
    <citation type="submission" date="2021-04" db="EMBL/GenBank/DDBJ databases">
        <authorList>
            <person name="Bliznina A."/>
        </authorList>
    </citation>
    <scope>NUCLEOTIDE SEQUENCE [LARGE SCALE GENOMIC DNA]</scope>
</reference>
<name>A0ABN7T6P9_OIKDI</name>
<protein>
    <submittedName>
        <fullName evidence="1">Oidioi.mRNA.OKI2018_I69.chr2.g4526.t1.cds</fullName>
    </submittedName>
</protein>
<dbReference type="EMBL" id="OU015567">
    <property type="protein sequence ID" value="CAG5110085.1"/>
    <property type="molecule type" value="Genomic_DNA"/>
</dbReference>
<evidence type="ECO:0000313" key="2">
    <source>
        <dbReference type="Proteomes" id="UP001158576"/>
    </source>
</evidence>
<proteinExistence type="predicted"/>
<sequence length="208" mass="24398">MVISVVIGVSLNLGCFFFNIDDSSYERLSKDFFTDDSKLTEDYSLIDPNFQNFSMSFYDAAVKSLLMLPNTVDFKNATSIFDLKYKKYEVYESTERFRCCVDLQEMNEIIKRYDKELESFFVPNCTGDELKVFISIKTTPLIWQLLGDIKFYDKEIMSFYSIFNDIHLAPRNTLPENCPASFLLCNTSFIDDFFEKEKNFLSNHYSNQ</sequence>
<keyword evidence="2" id="KW-1185">Reference proteome</keyword>
<organism evidence="1 2">
    <name type="scientific">Oikopleura dioica</name>
    <name type="common">Tunicate</name>
    <dbReference type="NCBI Taxonomy" id="34765"/>
    <lineage>
        <taxon>Eukaryota</taxon>
        <taxon>Metazoa</taxon>
        <taxon>Chordata</taxon>
        <taxon>Tunicata</taxon>
        <taxon>Appendicularia</taxon>
        <taxon>Copelata</taxon>
        <taxon>Oikopleuridae</taxon>
        <taxon>Oikopleura</taxon>
    </lineage>
</organism>